<evidence type="ECO:0008006" key="8">
    <source>
        <dbReference type="Google" id="ProtNLM"/>
    </source>
</evidence>
<dbReference type="InterPro" id="IPR029063">
    <property type="entry name" value="SAM-dependent_MTases_sf"/>
</dbReference>
<evidence type="ECO:0000256" key="1">
    <source>
        <dbReference type="ARBA" id="ARBA00006594"/>
    </source>
</evidence>
<dbReference type="Pfam" id="PF06634">
    <property type="entry name" value="DUF1156"/>
    <property type="match status" value="1"/>
</dbReference>
<evidence type="ECO:0000256" key="3">
    <source>
        <dbReference type="ARBA" id="ARBA00022679"/>
    </source>
</evidence>
<dbReference type="AlphaFoldDB" id="A0A6V8NX30"/>
<accession>A0A6V8NX30</accession>
<evidence type="ECO:0000259" key="4">
    <source>
        <dbReference type="Pfam" id="PF01555"/>
    </source>
</evidence>
<evidence type="ECO:0000313" key="6">
    <source>
        <dbReference type="EMBL" id="GFP24747.1"/>
    </source>
</evidence>
<comment type="caution">
    <text evidence="6">The sequence shown here is derived from an EMBL/GenBank/DDBJ whole genome shotgun (WGS) entry which is preliminary data.</text>
</comment>
<dbReference type="GO" id="GO:0032259">
    <property type="term" value="P:methylation"/>
    <property type="evidence" value="ECO:0007669"/>
    <property type="project" value="UniProtKB-KW"/>
</dbReference>
<organism evidence="6 7">
    <name type="scientific">Candidatus Hakubella thermalkaliphila</name>
    <dbReference type="NCBI Taxonomy" id="2754717"/>
    <lineage>
        <taxon>Bacteria</taxon>
        <taxon>Bacillati</taxon>
        <taxon>Actinomycetota</taxon>
        <taxon>Actinomycetota incertae sedis</taxon>
        <taxon>Candidatus Hakubellales</taxon>
        <taxon>Candidatus Hakubellaceae</taxon>
        <taxon>Candidatus Hakubella</taxon>
    </lineage>
</organism>
<dbReference type="GO" id="GO:0003677">
    <property type="term" value="F:DNA binding"/>
    <property type="evidence" value="ECO:0007669"/>
    <property type="project" value="InterPro"/>
</dbReference>
<dbReference type="Gene3D" id="3.40.50.150">
    <property type="entry name" value="Vaccinia Virus protein VP39"/>
    <property type="match status" value="2"/>
</dbReference>
<dbReference type="Proteomes" id="UP000543224">
    <property type="component" value="Unassembled WGS sequence"/>
</dbReference>
<dbReference type="GO" id="GO:0008170">
    <property type="term" value="F:N-methyltransferase activity"/>
    <property type="evidence" value="ECO:0007669"/>
    <property type="project" value="InterPro"/>
</dbReference>
<protein>
    <recommendedName>
        <fullName evidence="8">DNA methylase N-4/N-6 domain-containing protein</fullName>
    </recommendedName>
</protein>
<keyword evidence="2" id="KW-0489">Methyltransferase</keyword>
<dbReference type="InterPro" id="IPR002052">
    <property type="entry name" value="DNA_methylase_N6_adenine_CS"/>
</dbReference>
<dbReference type="EMBL" id="BLRX01000011">
    <property type="protein sequence ID" value="GFP24747.1"/>
    <property type="molecule type" value="Genomic_DNA"/>
</dbReference>
<dbReference type="PROSITE" id="PS00092">
    <property type="entry name" value="N6_MTASE"/>
    <property type="match status" value="1"/>
</dbReference>
<keyword evidence="3" id="KW-0808">Transferase</keyword>
<evidence type="ECO:0000256" key="2">
    <source>
        <dbReference type="ARBA" id="ARBA00022603"/>
    </source>
</evidence>
<dbReference type="InterPro" id="IPR009537">
    <property type="entry name" value="DUF1156"/>
</dbReference>
<name>A0A6V8NX30_9ACTN</name>
<evidence type="ECO:0000313" key="7">
    <source>
        <dbReference type="Proteomes" id="UP000543224"/>
    </source>
</evidence>
<evidence type="ECO:0000259" key="5">
    <source>
        <dbReference type="Pfam" id="PF06634"/>
    </source>
</evidence>
<sequence length="1040" mass="118399">MNQYYAIEDSFPIVEINRLAIPERNAFKPIYQMHKWFARRASCVFRAILLGCMKPLALDENGKPLKSGAEVIMEEFYKDHTNDPDTKGKVILDPFMGGGTTVVEALRLGCKVIGIDLNPVAWFIVKTEIEPVDIDELKASFDRLAERKVAWSGKSVKETLLEQYKTECPCCGAGREEAEIIYTFWVKSAICTNPLCKKEVPLFSDYVIAMKSPSIRYNRDVECPECGKTFDWEMEPASMIAEPGLCVVSPTYSAGVGRTTARWTYSPNRTQMNTGFQDKNLNNSVGIYENLRSIVKCPWCNKVVLPKLKSAKTERKKVPLTVLLCPHCYAVWQWRGNLPKEVNCPVCKKDYKPKEGNVPKNGWFLCPSCGHTDRIINSIRSLPRDKLLPMRPYAIEGYCNTCAGDVEAEEINPQNVLFGERKKTKAKKKCADHLCLLTTNNGKFFKRITSADLARYQKACEIWGEEKGNLPYPKQKIPWGEKTKSGLIAHHYYYWHQMFNPRQLLCLSTLLKAIDEEQDQTLKEMLLSAFFSMLQNSNLFCRYNIKAAKVEGVFARHDFQPKLTVCETNTWGSQFGRGTFEKSFSNVLTGKMDVSQIYDVRVRNDRLEKVINVDVLPRSPETILLARSSKNIGGIFNHNPAIIITDPPYASNVNYSELSDFFYVWLRLLLAENYEEFAPELTPKAEEIIENPTRGKTSQDFEEGLTQVFQQCNRVLKDEGLVAFTFHHAEGTAWEALLRAVCNGGFAIESVYPIHGESESSLHLLDKRSISYDLIHICRKRPEGVETQKRSWAGIRQEIRRKARGEIKAIEAGRYGNEPLPPADVNIILIGKCLELYSRHYGAIVDHEGNEVTLKDALEEIRMMVDQLVTVKQPLPSELVDIDPESYVYLTCLCDRKEVKTDDVHKATRGILEPDSLIKAGIMIRGRAGRGRSYEVKQPLERFVSLLEKFKETTTSQETLFGEIEPPKTKGKVYFIDYVHFLMALVEGGENVVPWLERFRGETPRLRAACEYLMARNKGFSTTLKKILDLMDVGPLFSTR</sequence>
<gene>
    <name evidence="6" type="ORF">HKBW3S25_00184</name>
</gene>
<feature type="domain" description="DUF1156" evidence="5">
    <location>
        <begin position="11"/>
        <end position="56"/>
    </location>
</feature>
<dbReference type="SUPFAM" id="SSF53335">
    <property type="entry name" value="S-adenosyl-L-methionine-dependent methyltransferases"/>
    <property type="match status" value="2"/>
</dbReference>
<comment type="similarity">
    <text evidence="1">Belongs to the N(4)/N(6)-methyltransferase family.</text>
</comment>
<reference evidence="6 7" key="1">
    <citation type="journal article" date="2020" name="Front. Microbiol.">
        <title>Single-cell genomics of novel Actinobacteria with the Wood-Ljungdahl pathway discovered in a serpentinizing system.</title>
        <authorList>
            <person name="Merino N."/>
            <person name="Kawai M."/>
            <person name="Boyd E.S."/>
            <person name="Colman D.R."/>
            <person name="McGlynn S.E."/>
            <person name="Nealson K.H."/>
            <person name="Kurokawa K."/>
            <person name="Hongoh Y."/>
        </authorList>
    </citation>
    <scope>NUCLEOTIDE SEQUENCE [LARGE SCALE GENOMIC DNA]</scope>
    <source>
        <strain evidence="6 7">S25</strain>
    </source>
</reference>
<dbReference type="InterPro" id="IPR002941">
    <property type="entry name" value="DNA_methylase_N4/N6"/>
</dbReference>
<dbReference type="Pfam" id="PF01555">
    <property type="entry name" value="N6_N4_Mtase"/>
    <property type="match status" value="1"/>
</dbReference>
<proteinExistence type="inferred from homology"/>
<feature type="domain" description="DNA methylase N-4/N-6" evidence="4">
    <location>
        <begin position="86"/>
        <end position="119"/>
    </location>
</feature>